<name>A0A8S9WVH2_APOLU</name>
<dbReference type="GO" id="GO:0008270">
    <property type="term" value="F:zinc ion binding"/>
    <property type="evidence" value="ECO:0007669"/>
    <property type="project" value="InterPro"/>
</dbReference>
<protein>
    <recommendedName>
        <fullName evidence="2">Alpha-carbonic anhydrase domain-containing protein</fullName>
    </recommendedName>
</protein>
<feature type="domain" description="Alpha-carbonic anhydrase" evidence="2">
    <location>
        <begin position="2"/>
        <end position="259"/>
    </location>
</feature>
<dbReference type="CDD" id="cd00326">
    <property type="entry name" value="alpha_CA"/>
    <property type="match status" value="2"/>
</dbReference>
<evidence type="ECO:0000256" key="1">
    <source>
        <dbReference type="ARBA" id="ARBA00010718"/>
    </source>
</evidence>
<dbReference type="PANTHER" id="PTHR18952:SF124">
    <property type="entry name" value="CARBONIC ANHYDRASE 7"/>
    <property type="match status" value="1"/>
</dbReference>
<proteinExistence type="inferred from homology"/>
<gene>
    <name evidence="3" type="ORF">GE061_005387</name>
</gene>
<dbReference type="InterPro" id="IPR036398">
    <property type="entry name" value="CA_dom_sf"/>
</dbReference>
<accession>A0A8S9WVH2</accession>
<keyword evidence="4" id="KW-1185">Reference proteome</keyword>
<dbReference type="InterPro" id="IPR023561">
    <property type="entry name" value="Carbonic_anhydrase_a-class"/>
</dbReference>
<dbReference type="GO" id="GO:0005737">
    <property type="term" value="C:cytoplasm"/>
    <property type="evidence" value="ECO:0007669"/>
    <property type="project" value="TreeGrafter"/>
</dbReference>
<dbReference type="PANTHER" id="PTHR18952">
    <property type="entry name" value="CARBONIC ANHYDRASE"/>
    <property type="match status" value="1"/>
</dbReference>
<dbReference type="GO" id="GO:0004089">
    <property type="term" value="F:carbonate dehydratase activity"/>
    <property type="evidence" value="ECO:0007669"/>
    <property type="project" value="InterPro"/>
</dbReference>
<evidence type="ECO:0000259" key="2">
    <source>
        <dbReference type="PROSITE" id="PS51144"/>
    </source>
</evidence>
<reference evidence="3" key="1">
    <citation type="journal article" date="2021" name="Mol. Ecol. Resour.">
        <title>Apolygus lucorum genome provides insights into omnivorousness and mesophyll feeding.</title>
        <authorList>
            <person name="Liu Y."/>
            <person name="Liu H."/>
            <person name="Wang H."/>
            <person name="Huang T."/>
            <person name="Liu B."/>
            <person name="Yang B."/>
            <person name="Yin L."/>
            <person name="Li B."/>
            <person name="Zhang Y."/>
            <person name="Zhang S."/>
            <person name="Jiang F."/>
            <person name="Zhang X."/>
            <person name="Ren Y."/>
            <person name="Wang B."/>
            <person name="Wang S."/>
            <person name="Lu Y."/>
            <person name="Wu K."/>
            <person name="Fan W."/>
            <person name="Wang G."/>
        </authorList>
    </citation>
    <scope>NUCLEOTIDE SEQUENCE</scope>
    <source>
        <strain evidence="3">12Hb</strain>
    </source>
</reference>
<evidence type="ECO:0000313" key="4">
    <source>
        <dbReference type="Proteomes" id="UP000466442"/>
    </source>
</evidence>
<dbReference type="Pfam" id="PF00194">
    <property type="entry name" value="Carb_anhydrase"/>
    <property type="match status" value="2"/>
</dbReference>
<dbReference type="AlphaFoldDB" id="A0A8S9WVH2"/>
<dbReference type="InterPro" id="IPR001148">
    <property type="entry name" value="CA_dom"/>
</dbReference>
<sequence>MVNFEYERGFGSLSPCQWSGVYPSCGGSHQSPIDLPVCATEVCQNPLKFTNLMREPEQIELVHMLHTPLIKYHMLDPIRVRGGPLCGGYIFDHYNIRWGADSKMGSEHTLGGRGYAGEVQLVFHKDTTSGFHEAINITDGVVIFSVWLEEIPRPDNINFEEIIAMLDYVTRPWSYTDLCQHIPIMYYLPADRQHYYTYKGSLTYPPCPETVIWVIFQETMPISHYQLLKFRRMIGVKGPITTNVRPRQSSKTQVWKVHTPPGCMWDRKSTMWYVFFEVLSLSLSASASSSYIHRVDFEYQSGFGNLEPCQWSSVYPSCEGSNQSPIDLPPCAQEICQRPLRFSNLLGEPEQVELIHMLHTPLVKYHMLEPISVSGGPLCGSYIFDHYNVRWGSDTQHGSEHTLGGKGFAGEVQLVFYKNTTNGFHEAINMTDGVVIFSVWLEEVRTPDNSYFDEMLGMLDYITKPWSYTDLCEKIPIKYYLPEDRQRYYTYKGSLTYPPCPETVIWVVFLETLPFSNYQLLKCRRMIGVKGPISKNVRPVQGGNSRNVVKVHTPPSCIGE</sequence>
<dbReference type="EMBL" id="WIXP02000013">
    <property type="protein sequence ID" value="KAF6200940.1"/>
    <property type="molecule type" value="Genomic_DNA"/>
</dbReference>
<dbReference type="OrthoDB" id="429145at2759"/>
<dbReference type="SMART" id="SM01057">
    <property type="entry name" value="Carb_anhydrase"/>
    <property type="match status" value="2"/>
</dbReference>
<organism evidence="3 4">
    <name type="scientific">Apolygus lucorum</name>
    <name type="common">Small green plant bug</name>
    <name type="synonym">Lygocoris lucorum</name>
    <dbReference type="NCBI Taxonomy" id="248454"/>
    <lineage>
        <taxon>Eukaryota</taxon>
        <taxon>Metazoa</taxon>
        <taxon>Ecdysozoa</taxon>
        <taxon>Arthropoda</taxon>
        <taxon>Hexapoda</taxon>
        <taxon>Insecta</taxon>
        <taxon>Pterygota</taxon>
        <taxon>Neoptera</taxon>
        <taxon>Paraneoptera</taxon>
        <taxon>Hemiptera</taxon>
        <taxon>Heteroptera</taxon>
        <taxon>Panheteroptera</taxon>
        <taxon>Cimicomorpha</taxon>
        <taxon>Miridae</taxon>
        <taxon>Mirini</taxon>
        <taxon>Apolygus</taxon>
    </lineage>
</organism>
<dbReference type="Proteomes" id="UP000466442">
    <property type="component" value="Unassembled WGS sequence"/>
</dbReference>
<dbReference type="PROSITE" id="PS51144">
    <property type="entry name" value="ALPHA_CA_2"/>
    <property type="match status" value="2"/>
</dbReference>
<evidence type="ECO:0000313" key="3">
    <source>
        <dbReference type="EMBL" id="KAF6200940.1"/>
    </source>
</evidence>
<comment type="caution">
    <text evidence="3">The sequence shown here is derived from an EMBL/GenBank/DDBJ whole genome shotgun (WGS) entry which is preliminary data.</text>
</comment>
<dbReference type="SUPFAM" id="SSF51069">
    <property type="entry name" value="Carbonic anhydrase"/>
    <property type="match status" value="2"/>
</dbReference>
<comment type="similarity">
    <text evidence="1">Belongs to the alpha-carbonic anhydrase family.</text>
</comment>
<dbReference type="Gene3D" id="3.10.200.10">
    <property type="entry name" value="Alpha carbonic anhydrase"/>
    <property type="match status" value="2"/>
</dbReference>
<feature type="domain" description="Alpha-carbonic anhydrase" evidence="2">
    <location>
        <begin position="295"/>
        <end position="552"/>
    </location>
</feature>